<evidence type="ECO:0000256" key="2">
    <source>
        <dbReference type="ARBA" id="ARBA00023015"/>
    </source>
</evidence>
<dbReference type="SMART" id="SM00354">
    <property type="entry name" value="HTH_LACI"/>
    <property type="match status" value="1"/>
</dbReference>
<dbReference type="EMBL" id="JACYXI010000021">
    <property type="protein sequence ID" value="MBD8894132.1"/>
    <property type="molecule type" value="Genomic_DNA"/>
</dbReference>
<evidence type="ECO:0000256" key="1">
    <source>
        <dbReference type="ARBA" id="ARBA00022491"/>
    </source>
</evidence>
<proteinExistence type="predicted"/>
<reference evidence="6 7" key="2">
    <citation type="journal article" date="2021" name="Int. J. Syst. Evol. Microbiol.">
        <title>Roseibium litorale sp. nov., isolated from a tidal flat sediment and proposal for the reclassification of Labrenzia polysiphoniae as Roseibium polysiphoniae comb. nov.</title>
        <authorList>
            <person name="Liu Y."/>
            <person name="Pei T."/>
            <person name="Du J."/>
            <person name="Chao M."/>
            <person name="Deng M.R."/>
            <person name="Zhu H."/>
        </authorList>
    </citation>
    <scope>NUCLEOTIDE SEQUENCE [LARGE SCALE GENOMIC DNA]</scope>
    <source>
        <strain evidence="6 7">4C16A</strain>
    </source>
</reference>
<keyword evidence="2" id="KW-0805">Transcription regulation</keyword>
<organism evidence="6 7">
    <name type="scientific">Roseibium litorale</name>
    <dbReference type="NCBI Taxonomy" id="2803841"/>
    <lineage>
        <taxon>Bacteria</taxon>
        <taxon>Pseudomonadati</taxon>
        <taxon>Pseudomonadota</taxon>
        <taxon>Alphaproteobacteria</taxon>
        <taxon>Hyphomicrobiales</taxon>
        <taxon>Stappiaceae</taxon>
        <taxon>Roseibium</taxon>
    </lineage>
</organism>
<name>A0ABR9CVE1_9HYPH</name>
<evidence type="ECO:0000313" key="7">
    <source>
        <dbReference type="Proteomes" id="UP000632063"/>
    </source>
</evidence>
<dbReference type="PANTHER" id="PTHR30146:SF95">
    <property type="entry name" value="RIBOSE OPERON REPRESSOR"/>
    <property type="match status" value="1"/>
</dbReference>
<evidence type="ECO:0000259" key="5">
    <source>
        <dbReference type="PROSITE" id="PS50932"/>
    </source>
</evidence>
<dbReference type="CDD" id="cd06278">
    <property type="entry name" value="PBP1_LacI-like"/>
    <property type="match status" value="1"/>
</dbReference>
<evidence type="ECO:0000256" key="3">
    <source>
        <dbReference type="ARBA" id="ARBA00023125"/>
    </source>
</evidence>
<reference evidence="7" key="1">
    <citation type="submission" date="2020-09" db="EMBL/GenBank/DDBJ databases">
        <title>The genome sequence of strain Labrenzia suaedae 4C16A.</title>
        <authorList>
            <person name="Liu Y."/>
        </authorList>
    </citation>
    <scope>NUCLEOTIDE SEQUENCE [LARGE SCALE GENOMIC DNA]</scope>
    <source>
        <strain evidence="7">4C16A</strain>
    </source>
</reference>
<dbReference type="Gene3D" id="3.40.50.2300">
    <property type="match status" value="2"/>
</dbReference>
<dbReference type="Pfam" id="PF00356">
    <property type="entry name" value="LacI"/>
    <property type="match status" value="1"/>
</dbReference>
<dbReference type="Pfam" id="PF13377">
    <property type="entry name" value="Peripla_BP_3"/>
    <property type="match status" value="1"/>
</dbReference>
<accession>A0ABR9CVE1</accession>
<dbReference type="InterPro" id="IPR028082">
    <property type="entry name" value="Peripla_BP_I"/>
</dbReference>
<comment type="caution">
    <text evidence="6">The sequence shown here is derived from an EMBL/GenBank/DDBJ whole genome shotgun (WGS) entry which is preliminary data.</text>
</comment>
<keyword evidence="3 6" id="KW-0238">DNA-binding</keyword>
<dbReference type="GO" id="GO:0003677">
    <property type="term" value="F:DNA binding"/>
    <property type="evidence" value="ECO:0007669"/>
    <property type="project" value="UniProtKB-KW"/>
</dbReference>
<keyword evidence="1" id="KW-0678">Repressor</keyword>
<dbReference type="CDD" id="cd01392">
    <property type="entry name" value="HTH_LacI"/>
    <property type="match status" value="1"/>
</dbReference>
<dbReference type="PROSITE" id="PS50932">
    <property type="entry name" value="HTH_LACI_2"/>
    <property type="match status" value="1"/>
</dbReference>
<dbReference type="SUPFAM" id="SSF47413">
    <property type="entry name" value="lambda repressor-like DNA-binding domains"/>
    <property type="match status" value="1"/>
</dbReference>
<dbReference type="Proteomes" id="UP000632063">
    <property type="component" value="Unassembled WGS sequence"/>
</dbReference>
<sequence length="334" mass="36899">MSDTKPPKRKANSIDVAILAGVSRSAVSRTFTDGASVSEETRTKVMRAAEQLGYRVNALARSLHKRSELVGLVTADMHNPFRAEQIDWLSKLLGERGFKPIFLRGERHADVSDMIGSLLEYRVAGVIVTSDTPPQEICEECQRYGVPLVTINKQDTGAPLDRVICDFEAGGRMAFEHLRSSGCKRLGLVLPESPSYTIAGRAASFRAACGENGLDLLEIRHGGQDYQSGLEAAGLVADRRDQIDGLFCVADYLALGLLDGLRRKHGVRLPQDMRLIGFDDIPQAGWDGYQLTTIRQSRETLARLAIDLLCRRIDSPELDHQELICPLELVLRET</sequence>
<dbReference type="PANTHER" id="PTHR30146">
    <property type="entry name" value="LACI-RELATED TRANSCRIPTIONAL REPRESSOR"/>
    <property type="match status" value="1"/>
</dbReference>
<dbReference type="RefSeq" id="WP_192150797.1">
    <property type="nucleotide sequence ID" value="NZ_JACYXI010000021.1"/>
</dbReference>
<evidence type="ECO:0000256" key="4">
    <source>
        <dbReference type="ARBA" id="ARBA00023163"/>
    </source>
</evidence>
<feature type="domain" description="HTH lacI-type" evidence="5">
    <location>
        <begin position="11"/>
        <end position="65"/>
    </location>
</feature>
<evidence type="ECO:0000313" key="6">
    <source>
        <dbReference type="EMBL" id="MBD8894132.1"/>
    </source>
</evidence>
<dbReference type="InterPro" id="IPR010982">
    <property type="entry name" value="Lambda_DNA-bd_dom_sf"/>
</dbReference>
<gene>
    <name evidence="6" type="ORF">IG616_21510</name>
</gene>
<keyword evidence="7" id="KW-1185">Reference proteome</keyword>
<dbReference type="Gene3D" id="1.10.260.40">
    <property type="entry name" value="lambda repressor-like DNA-binding domains"/>
    <property type="match status" value="1"/>
</dbReference>
<dbReference type="InterPro" id="IPR046335">
    <property type="entry name" value="LacI/GalR-like_sensor"/>
</dbReference>
<dbReference type="SUPFAM" id="SSF53822">
    <property type="entry name" value="Periplasmic binding protein-like I"/>
    <property type="match status" value="1"/>
</dbReference>
<dbReference type="InterPro" id="IPR000843">
    <property type="entry name" value="HTH_LacI"/>
</dbReference>
<keyword evidence="4" id="KW-0804">Transcription</keyword>
<protein>
    <submittedName>
        <fullName evidence="6">LacI family DNA-binding transcriptional regulator</fullName>
    </submittedName>
</protein>